<dbReference type="EMBL" id="FOGT01000005">
    <property type="protein sequence ID" value="SER96029.1"/>
    <property type="molecule type" value="Genomic_DNA"/>
</dbReference>
<dbReference type="GO" id="GO:0016787">
    <property type="term" value="F:hydrolase activity"/>
    <property type="evidence" value="ECO:0007669"/>
    <property type="project" value="UniProtKB-UniRule"/>
</dbReference>
<dbReference type="EC" id="3.1.4.-" evidence="2"/>
<dbReference type="GO" id="GO:0046872">
    <property type="term" value="F:metal ion binding"/>
    <property type="evidence" value="ECO:0007669"/>
    <property type="project" value="UniProtKB-KW"/>
</dbReference>
<protein>
    <recommendedName>
        <fullName evidence="2">Phosphoesterase</fullName>
        <ecNumber evidence="2">3.1.4.-</ecNumber>
    </recommendedName>
</protein>
<dbReference type="PANTHER" id="PTHR11124">
    <property type="entry name" value="VACUOLAR SORTING PROTEIN VPS29"/>
    <property type="match status" value="1"/>
</dbReference>
<dbReference type="NCBIfam" id="TIGR00040">
    <property type="entry name" value="yfcE"/>
    <property type="match status" value="1"/>
</dbReference>
<proteinExistence type="inferred from homology"/>
<evidence type="ECO:0000256" key="2">
    <source>
        <dbReference type="RuleBase" id="RU362039"/>
    </source>
</evidence>
<dbReference type="Proteomes" id="UP000198571">
    <property type="component" value="Unassembled WGS sequence"/>
</dbReference>
<accession>A0A1H9TGQ9</accession>
<dbReference type="SUPFAM" id="SSF56300">
    <property type="entry name" value="Metallo-dependent phosphatases"/>
    <property type="match status" value="1"/>
</dbReference>
<feature type="domain" description="Calcineurin-like phosphoesterase" evidence="3">
    <location>
        <begin position="1"/>
        <end position="150"/>
    </location>
</feature>
<sequence length="161" mass="18320">MKIIVVSDTHMPKKGKILPVRLTEELATADRIIHAGDWQTPEVYNQLKKYGQIDGVCGNTDNEQMRRIVPDKKALTIEGFKIGIVHGHGTGKTTEKRAAESFSEKMDCIIFGHSHIPYLRYVNKTLLFNPGSVMDKRKMPYFSFGILTLSDYIHAEFIFFS</sequence>
<dbReference type="RefSeq" id="WP_093050291.1">
    <property type="nucleotide sequence ID" value="NZ_FOGT01000005.1"/>
</dbReference>
<dbReference type="InterPro" id="IPR024654">
    <property type="entry name" value="Calcineurin-like_PHP_lpxH"/>
</dbReference>
<comment type="cofactor">
    <cofactor evidence="2">
        <name>a divalent metal cation</name>
        <dbReference type="ChEBI" id="CHEBI:60240"/>
    </cofactor>
</comment>
<dbReference type="Pfam" id="PF12850">
    <property type="entry name" value="Metallophos_2"/>
    <property type="match status" value="1"/>
</dbReference>
<gene>
    <name evidence="4" type="ORF">SAMN05518684_105314</name>
</gene>
<evidence type="ECO:0000256" key="1">
    <source>
        <dbReference type="ARBA" id="ARBA00008950"/>
    </source>
</evidence>
<organism evidence="4 5">
    <name type="scientific">Salipaludibacillus aurantiacus</name>
    <dbReference type="NCBI Taxonomy" id="1601833"/>
    <lineage>
        <taxon>Bacteria</taxon>
        <taxon>Bacillati</taxon>
        <taxon>Bacillota</taxon>
        <taxon>Bacilli</taxon>
        <taxon>Bacillales</taxon>
        <taxon>Bacillaceae</taxon>
    </lineage>
</organism>
<evidence type="ECO:0000259" key="3">
    <source>
        <dbReference type="Pfam" id="PF12850"/>
    </source>
</evidence>
<evidence type="ECO:0000313" key="4">
    <source>
        <dbReference type="EMBL" id="SER96029.1"/>
    </source>
</evidence>
<evidence type="ECO:0000313" key="5">
    <source>
        <dbReference type="Proteomes" id="UP000198571"/>
    </source>
</evidence>
<name>A0A1H9TGQ9_9BACI</name>
<dbReference type="STRING" id="1601833.SAMN05518684_105314"/>
<reference evidence="5" key="1">
    <citation type="submission" date="2016-10" db="EMBL/GenBank/DDBJ databases">
        <authorList>
            <person name="Varghese N."/>
            <person name="Submissions S."/>
        </authorList>
    </citation>
    <scope>NUCLEOTIDE SEQUENCE [LARGE SCALE GENOMIC DNA]</scope>
    <source>
        <strain evidence="5">S9</strain>
    </source>
</reference>
<dbReference type="InterPro" id="IPR029052">
    <property type="entry name" value="Metallo-depent_PP-like"/>
</dbReference>
<dbReference type="InterPro" id="IPR000979">
    <property type="entry name" value="Phosphodiesterase_MJ0936/Vps29"/>
</dbReference>
<dbReference type="Gene3D" id="3.60.21.10">
    <property type="match status" value="1"/>
</dbReference>
<keyword evidence="5" id="KW-1185">Reference proteome</keyword>
<dbReference type="AlphaFoldDB" id="A0A1H9TGQ9"/>
<comment type="similarity">
    <text evidence="1 2">Belongs to the metallophosphoesterase superfamily. YfcE family.</text>
</comment>
<keyword evidence="2" id="KW-0479">Metal-binding</keyword>
<dbReference type="OrthoDB" id="9800565at2"/>